<dbReference type="Gene3D" id="1.10.1200.10">
    <property type="entry name" value="ACP-like"/>
    <property type="match status" value="1"/>
</dbReference>
<dbReference type="EMBL" id="VTES01000006">
    <property type="protein sequence ID" value="TYS60649.1"/>
    <property type="molecule type" value="Genomic_DNA"/>
</dbReference>
<reference evidence="2 3" key="1">
    <citation type="submission" date="2019-08" db="EMBL/GenBank/DDBJ databases">
        <title>Bacillus genomes from the desert of Cuatro Cienegas, Coahuila.</title>
        <authorList>
            <person name="Olmedo-Alvarez G."/>
        </authorList>
    </citation>
    <scope>NUCLEOTIDE SEQUENCE [LARGE SCALE GENOMIC DNA]</scope>
    <source>
        <strain evidence="2 3">CH37_1T</strain>
    </source>
</reference>
<accession>A0A5D4SCE2</accession>
<dbReference type="RefSeq" id="WP_148950796.1">
    <property type="nucleotide sequence ID" value="NZ_VTES01000006.1"/>
</dbReference>
<evidence type="ECO:0000313" key="2">
    <source>
        <dbReference type="EMBL" id="TYS60649.1"/>
    </source>
</evidence>
<comment type="caution">
    <text evidence="2">The sequence shown here is derived from an EMBL/GenBank/DDBJ whole genome shotgun (WGS) entry which is preliminary data.</text>
</comment>
<evidence type="ECO:0000313" key="3">
    <source>
        <dbReference type="Proteomes" id="UP000323732"/>
    </source>
</evidence>
<name>A0A5D4SCE2_9BACI</name>
<organism evidence="2 3">
    <name type="scientific">Bacillus infantis</name>
    <dbReference type="NCBI Taxonomy" id="324767"/>
    <lineage>
        <taxon>Bacteria</taxon>
        <taxon>Bacillati</taxon>
        <taxon>Bacillota</taxon>
        <taxon>Bacilli</taxon>
        <taxon>Bacillales</taxon>
        <taxon>Bacillaceae</taxon>
        <taxon>Bacillus</taxon>
    </lineage>
</organism>
<dbReference type="InterPro" id="IPR009081">
    <property type="entry name" value="PP-bd_ACP"/>
</dbReference>
<proteinExistence type="predicted"/>
<dbReference type="Pfam" id="PF00550">
    <property type="entry name" value="PP-binding"/>
    <property type="match status" value="1"/>
</dbReference>
<sequence>MKSKIHKITEIFSKHIDVEQTKINLEDSLYEDLGLDSTSLIDVLLELEKELEIELDFEEMEPKDLENLKSLIFYLERLNGND</sequence>
<evidence type="ECO:0000259" key="1">
    <source>
        <dbReference type="PROSITE" id="PS50075"/>
    </source>
</evidence>
<dbReference type="AlphaFoldDB" id="A0A5D4SCE2"/>
<dbReference type="PROSITE" id="PS50075">
    <property type="entry name" value="CARRIER"/>
    <property type="match status" value="1"/>
</dbReference>
<dbReference type="SUPFAM" id="SSF47336">
    <property type="entry name" value="ACP-like"/>
    <property type="match status" value="1"/>
</dbReference>
<feature type="domain" description="Carrier" evidence="1">
    <location>
        <begin position="1"/>
        <end position="79"/>
    </location>
</feature>
<gene>
    <name evidence="2" type="ORF">FZD47_20795</name>
</gene>
<protein>
    <recommendedName>
        <fullName evidence="1">Carrier domain-containing protein</fullName>
    </recommendedName>
</protein>
<dbReference type="Proteomes" id="UP000323732">
    <property type="component" value="Unassembled WGS sequence"/>
</dbReference>
<dbReference type="InterPro" id="IPR036736">
    <property type="entry name" value="ACP-like_sf"/>
</dbReference>